<evidence type="ECO:0000256" key="2">
    <source>
        <dbReference type="ARBA" id="ARBA00022475"/>
    </source>
</evidence>
<evidence type="ECO:0000256" key="3">
    <source>
        <dbReference type="ARBA" id="ARBA00022692"/>
    </source>
</evidence>
<reference evidence="7 8" key="1">
    <citation type="submission" date="2016-02" db="EMBL/GenBank/DDBJ databases">
        <authorList>
            <person name="Wen L."/>
            <person name="He K."/>
            <person name="Yang H."/>
        </authorList>
    </citation>
    <scope>NUCLEOTIDE SEQUENCE [LARGE SCALE GENOMIC DNA]</scope>
    <source>
        <strain evidence="7 8">DSM 22607</strain>
    </source>
</reference>
<comment type="subcellular location">
    <subcellularLocation>
        <location evidence="1">Cell membrane</location>
        <topology evidence="1">Multi-pass membrane protein</topology>
    </subcellularLocation>
</comment>
<dbReference type="OrthoDB" id="9789111at2"/>
<feature type="transmembrane region" description="Helical" evidence="6">
    <location>
        <begin position="293"/>
        <end position="312"/>
    </location>
</feature>
<dbReference type="Pfam" id="PF02653">
    <property type="entry name" value="BPD_transp_2"/>
    <property type="match status" value="1"/>
</dbReference>
<dbReference type="KEGG" id="cmiu:B1H56_03650"/>
<keyword evidence="2" id="KW-1003">Cell membrane</keyword>
<evidence type="ECO:0000256" key="4">
    <source>
        <dbReference type="ARBA" id="ARBA00022989"/>
    </source>
</evidence>
<evidence type="ECO:0000313" key="8">
    <source>
        <dbReference type="Proteomes" id="UP000070366"/>
    </source>
</evidence>
<feature type="transmembrane region" description="Helical" evidence="6">
    <location>
        <begin position="96"/>
        <end position="117"/>
    </location>
</feature>
<evidence type="ECO:0000256" key="5">
    <source>
        <dbReference type="ARBA" id="ARBA00023136"/>
    </source>
</evidence>
<organism evidence="7 8">
    <name type="scientific">Christensenella minuta</name>
    <dbReference type="NCBI Taxonomy" id="626937"/>
    <lineage>
        <taxon>Bacteria</taxon>
        <taxon>Bacillati</taxon>
        <taxon>Bacillota</taxon>
        <taxon>Clostridia</taxon>
        <taxon>Christensenellales</taxon>
        <taxon>Christensenellaceae</taxon>
        <taxon>Christensenella</taxon>
    </lineage>
</organism>
<sequence>MKEKTLRTRAKIGNEMIFLPVVIIALCVISGLINPRFFTVANFLTIFQQVAVLGILTSAMLMLLVMGAIDLSYGALIGLCSVILCNLISVQGVNPWLALLIMFATALGAGALNGLIITKFKCEPLIVTIGTSYIYLGFAQVISQGTYQSIGGAFPFIGTGKIGLIPMPMIVLVIVMLLMFVFLRYTPFGRKLHIIGGNSEVAFLSGIPVKAYKLLAFVLGGGICGLAAFVLTSRIGSALPTNGSGYELNALAAAIIGGASFSGARGTVLGAFFGVLLLGIVNNALNILGVDAFYQTVVLGVIIVIAVIFSNIKSR</sequence>
<dbReference type="PANTHER" id="PTHR32196">
    <property type="entry name" value="ABC TRANSPORTER PERMEASE PROTEIN YPHD-RELATED-RELATED"/>
    <property type="match status" value="1"/>
</dbReference>
<feature type="transmembrane region" description="Helical" evidence="6">
    <location>
        <begin position="162"/>
        <end position="183"/>
    </location>
</feature>
<dbReference type="GO" id="GO:0022857">
    <property type="term" value="F:transmembrane transporter activity"/>
    <property type="evidence" value="ECO:0007669"/>
    <property type="project" value="InterPro"/>
</dbReference>
<feature type="transmembrane region" description="Helical" evidence="6">
    <location>
        <begin position="268"/>
        <end position="287"/>
    </location>
</feature>
<comment type="caution">
    <text evidence="7">The sequence shown here is derived from an EMBL/GenBank/DDBJ whole genome shotgun (WGS) entry which is preliminary data.</text>
</comment>
<gene>
    <name evidence="7" type="ORF">HMPREF3293_02336</name>
</gene>
<evidence type="ECO:0000256" key="1">
    <source>
        <dbReference type="ARBA" id="ARBA00004651"/>
    </source>
</evidence>
<dbReference type="InterPro" id="IPR001851">
    <property type="entry name" value="ABC_transp_permease"/>
</dbReference>
<evidence type="ECO:0000256" key="6">
    <source>
        <dbReference type="SAM" id="Phobius"/>
    </source>
</evidence>
<keyword evidence="8" id="KW-1185">Reference proteome</keyword>
<keyword evidence="4 6" id="KW-1133">Transmembrane helix</keyword>
<feature type="transmembrane region" description="Helical" evidence="6">
    <location>
        <begin position="71"/>
        <end position="90"/>
    </location>
</feature>
<accession>A0A136Q336</accession>
<dbReference type="STRING" id="626937.HMPREF3293_02336"/>
<dbReference type="PANTHER" id="PTHR32196:SF72">
    <property type="entry name" value="RIBOSE IMPORT PERMEASE PROTEIN RBSC"/>
    <property type="match status" value="1"/>
</dbReference>
<dbReference type="AlphaFoldDB" id="A0A136Q336"/>
<dbReference type="GO" id="GO:0005886">
    <property type="term" value="C:plasma membrane"/>
    <property type="evidence" value="ECO:0007669"/>
    <property type="project" value="UniProtKB-SubCell"/>
</dbReference>
<feature type="transmembrane region" description="Helical" evidence="6">
    <location>
        <begin position="12"/>
        <end position="33"/>
    </location>
</feature>
<name>A0A136Q336_9FIRM</name>
<dbReference type="Proteomes" id="UP000070366">
    <property type="component" value="Unassembled WGS sequence"/>
</dbReference>
<keyword evidence="3 6" id="KW-0812">Transmembrane</keyword>
<feature type="transmembrane region" description="Helical" evidence="6">
    <location>
        <begin position="45"/>
        <end position="64"/>
    </location>
</feature>
<evidence type="ECO:0000313" key="7">
    <source>
        <dbReference type="EMBL" id="KXK65079.1"/>
    </source>
</evidence>
<protein>
    <submittedName>
        <fullName evidence="7">Putative D-allose transport system permease protein AlsC</fullName>
    </submittedName>
</protein>
<proteinExistence type="predicted"/>
<dbReference type="CDD" id="cd06579">
    <property type="entry name" value="TM_PBP1_transp_AraH_like"/>
    <property type="match status" value="1"/>
</dbReference>
<feature type="transmembrane region" description="Helical" evidence="6">
    <location>
        <begin position="124"/>
        <end position="142"/>
    </location>
</feature>
<feature type="transmembrane region" description="Helical" evidence="6">
    <location>
        <begin position="214"/>
        <end position="232"/>
    </location>
</feature>
<keyword evidence="5 6" id="KW-0472">Membrane</keyword>
<dbReference type="EMBL" id="LSZW01000063">
    <property type="protein sequence ID" value="KXK65079.1"/>
    <property type="molecule type" value="Genomic_DNA"/>
</dbReference>